<protein>
    <submittedName>
        <fullName evidence="1">Uncharacterized protein</fullName>
    </submittedName>
</protein>
<dbReference type="OrthoDB" id="9958251at2"/>
<accession>A0A3D8PQN8</accession>
<proteinExistence type="predicted"/>
<evidence type="ECO:0000313" key="2">
    <source>
        <dbReference type="Proteomes" id="UP000257143"/>
    </source>
</evidence>
<sequence>MIRKRWNDGKYAVNVRKFEDGQISVGFWKVDKNGKLHDIRYKDLPKYVVAKIEEFEKEVGK</sequence>
<dbReference type="AlphaFoldDB" id="A0A3D8PQN8"/>
<dbReference type="Proteomes" id="UP000257143">
    <property type="component" value="Unassembled WGS sequence"/>
</dbReference>
<comment type="caution">
    <text evidence="1">The sequence shown here is derived from an EMBL/GenBank/DDBJ whole genome shotgun (WGS) entry which is preliminary data.</text>
</comment>
<evidence type="ECO:0000313" key="1">
    <source>
        <dbReference type="EMBL" id="RDW17601.1"/>
    </source>
</evidence>
<dbReference type="EMBL" id="PIOC01000019">
    <property type="protein sequence ID" value="RDW17601.1"/>
    <property type="molecule type" value="Genomic_DNA"/>
</dbReference>
<organism evidence="1 2">
    <name type="scientific">Oceanobacillus arenosus</name>
    <dbReference type="NCBI Taxonomy" id="1229153"/>
    <lineage>
        <taxon>Bacteria</taxon>
        <taxon>Bacillati</taxon>
        <taxon>Bacillota</taxon>
        <taxon>Bacilli</taxon>
        <taxon>Bacillales</taxon>
        <taxon>Bacillaceae</taxon>
        <taxon>Oceanobacillus</taxon>
    </lineage>
</organism>
<keyword evidence="2" id="KW-1185">Reference proteome</keyword>
<name>A0A3D8PQN8_9BACI</name>
<gene>
    <name evidence="1" type="ORF">CWR48_13875</name>
</gene>
<reference evidence="2" key="1">
    <citation type="submission" date="2017-11" db="EMBL/GenBank/DDBJ databases">
        <authorList>
            <person name="Zhu W."/>
        </authorList>
    </citation>
    <scope>NUCLEOTIDE SEQUENCE [LARGE SCALE GENOMIC DNA]</scope>
    <source>
        <strain evidence="2">CAU 1183</strain>
    </source>
</reference>
<dbReference type="RefSeq" id="WP_115773849.1">
    <property type="nucleotide sequence ID" value="NZ_PIOC01000019.1"/>
</dbReference>